<proteinExistence type="predicted"/>
<name>A0A368GP61_ANCCA</name>
<feature type="region of interest" description="Disordered" evidence="1">
    <location>
        <begin position="405"/>
        <end position="443"/>
    </location>
</feature>
<feature type="compositionally biased region" description="Acidic residues" evidence="1">
    <location>
        <begin position="507"/>
        <end position="521"/>
    </location>
</feature>
<evidence type="ECO:0000313" key="3">
    <source>
        <dbReference type="EMBL" id="RCN46163.1"/>
    </source>
</evidence>
<dbReference type="OrthoDB" id="565904at2759"/>
<sequence>MDLNTITGIIGGIGRMLETSVDTINVPSELIMGRWFQMYKAAINFDVFRTQMFCPVAYFSPNPIMGEDGFSMEEAYRTISKTGPIETYKRDMNKVGPGQYWMYTEEYFYPRQFYIIAAGPSFDNETKKADEPLQYIIVTDANRLSLMVYARDPHVFFQKYNKDVLEFMEKKGFGGRVFWNSPRPIYQGPDCEWPSEKEVFARRVLKNQELAERSKNGTAEPAMSGMPLADMLRDPKKTLERLVGTQGHSPRRSCAIAYIPIYPSTPWNTFPQQRQSDMQWLCVLVGAVVIISPSTCQHDAFALPQAPRFAPKPTVPPEYSSFFELDGHARELVDSLLGPRPGGLFPEKAYEIGAPTEPVGSNKPVHVPSTLERTLEQFFTAPEPSSGQALPPGFGSGFALLNNNKPVTSFGSGNTRRAPEKKSKEEPIEGSGEAPKSSIGGIPKVFPKLPKAPIVQPQSFRSREAVVIDDAPALPQIPTAPEVPEGGFLPTDIRRAPQSVSNVASSLDDDTEGLNEDENDEFGGLSEDSSTSSGGLIGTIFNLISMSQKKAAEAKNGAPPVDEKNAFGKAVSNLIGGENSPLPAKNMISNVLYKALTSNSVQPNDTLAESPELPPLTNLTLTPAQSAAITENLEMVQNFIIQPSSPLCTQKPEPVGFDLQSFMGQWYQVVYSPPLSAGQCSMVAYKKLNDVNNGGPGSIFEIFEYTTDGTPYGKPKISSGYAMIKSPGELIYRTTSNQEDVNGPGSIFEIFEYTTDGTPYGKPKISSGYAMIKSPGELIYRTTSNQEDVNVHVLYLGPLNSNDEYEYVIMSTNCNFPLYVFARDPVVYKQRYESDVNAVMEKKGLVNGISRLLNIVAPVENSLCTFPPSLFNIQG</sequence>
<dbReference type="STRING" id="29170.A0A368GP61"/>
<dbReference type="PANTHER" id="PTHR37437">
    <property type="entry name" value="LIPOCALIN-RELATED PROTEIN-RELATED"/>
    <property type="match status" value="1"/>
</dbReference>
<evidence type="ECO:0000313" key="4">
    <source>
        <dbReference type="Proteomes" id="UP000252519"/>
    </source>
</evidence>
<dbReference type="Proteomes" id="UP000252519">
    <property type="component" value="Unassembled WGS sequence"/>
</dbReference>
<dbReference type="EMBL" id="JOJR01000085">
    <property type="protein sequence ID" value="RCN46163.1"/>
    <property type="molecule type" value="Genomic_DNA"/>
</dbReference>
<dbReference type="Pfam" id="PF24976">
    <property type="entry name" value="Lipocalin_10"/>
    <property type="match status" value="1"/>
</dbReference>
<keyword evidence="4" id="KW-1185">Reference proteome</keyword>
<protein>
    <recommendedName>
        <fullName evidence="2">Lipocalin domain-containing protein</fullName>
    </recommendedName>
</protein>
<gene>
    <name evidence="3" type="ORF">ANCCAN_07822</name>
</gene>
<accession>A0A368GP61</accession>
<dbReference type="InterPro" id="IPR012674">
    <property type="entry name" value="Calycin"/>
</dbReference>
<feature type="region of interest" description="Disordered" evidence="1">
    <location>
        <begin position="499"/>
        <end position="531"/>
    </location>
</feature>
<evidence type="ECO:0000259" key="2">
    <source>
        <dbReference type="Pfam" id="PF24976"/>
    </source>
</evidence>
<dbReference type="AlphaFoldDB" id="A0A368GP61"/>
<dbReference type="PANTHER" id="PTHR37437:SF4">
    <property type="entry name" value="LIPOCALIN-RELATED PROTEIN"/>
    <property type="match status" value="1"/>
</dbReference>
<dbReference type="Gene3D" id="2.40.128.20">
    <property type="match status" value="1"/>
</dbReference>
<comment type="caution">
    <text evidence="3">The sequence shown here is derived from an EMBL/GenBank/DDBJ whole genome shotgun (WGS) entry which is preliminary data.</text>
</comment>
<feature type="compositionally biased region" description="Polar residues" evidence="1">
    <location>
        <begin position="405"/>
        <end position="415"/>
    </location>
</feature>
<feature type="domain" description="Lipocalin" evidence="2">
    <location>
        <begin position="746"/>
        <end position="864"/>
    </location>
</feature>
<reference evidence="3 4" key="1">
    <citation type="submission" date="2014-10" db="EMBL/GenBank/DDBJ databases">
        <title>Draft genome of the hookworm Ancylostoma caninum.</title>
        <authorList>
            <person name="Mitreva M."/>
        </authorList>
    </citation>
    <scope>NUCLEOTIDE SEQUENCE [LARGE SCALE GENOMIC DNA]</scope>
    <source>
        <strain evidence="3 4">Baltimore</strain>
    </source>
</reference>
<feature type="compositionally biased region" description="Basic and acidic residues" evidence="1">
    <location>
        <begin position="417"/>
        <end position="427"/>
    </location>
</feature>
<dbReference type="SUPFAM" id="SSF50814">
    <property type="entry name" value="Lipocalins"/>
    <property type="match status" value="2"/>
</dbReference>
<evidence type="ECO:0000256" key="1">
    <source>
        <dbReference type="SAM" id="MobiDB-lite"/>
    </source>
</evidence>
<organism evidence="3 4">
    <name type="scientific">Ancylostoma caninum</name>
    <name type="common">Dog hookworm</name>
    <dbReference type="NCBI Taxonomy" id="29170"/>
    <lineage>
        <taxon>Eukaryota</taxon>
        <taxon>Metazoa</taxon>
        <taxon>Ecdysozoa</taxon>
        <taxon>Nematoda</taxon>
        <taxon>Chromadorea</taxon>
        <taxon>Rhabditida</taxon>
        <taxon>Rhabditina</taxon>
        <taxon>Rhabditomorpha</taxon>
        <taxon>Strongyloidea</taxon>
        <taxon>Ancylostomatidae</taxon>
        <taxon>Ancylostomatinae</taxon>
        <taxon>Ancylostoma</taxon>
    </lineage>
</organism>
<dbReference type="InterPro" id="IPR056868">
    <property type="entry name" value="Lipocalin_dom_nem"/>
</dbReference>